<feature type="transmembrane region" description="Helical" evidence="1">
    <location>
        <begin position="70"/>
        <end position="88"/>
    </location>
</feature>
<evidence type="ECO:0000313" key="2">
    <source>
        <dbReference type="EMBL" id="WHY88456.1"/>
    </source>
</evidence>
<feature type="transmembrane region" description="Helical" evidence="1">
    <location>
        <begin position="41"/>
        <end position="64"/>
    </location>
</feature>
<proteinExistence type="predicted"/>
<evidence type="ECO:0000256" key="1">
    <source>
        <dbReference type="SAM" id="Phobius"/>
    </source>
</evidence>
<evidence type="ECO:0000313" key="3">
    <source>
        <dbReference type="Proteomes" id="UP001178288"/>
    </source>
</evidence>
<protein>
    <recommendedName>
        <fullName evidence="4">MFS transporter</fullName>
    </recommendedName>
</protein>
<feature type="transmembrane region" description="Helical" evidence="1">
    <location>
        <begin position="100"/>
        <end position="122"/>
    </location>
</feature>
<dbReference type="Proteomes" id="UP001178288">
    <property type="component" value="Chromosome"/>
</dbReference>
<dbReference type="KEGG" id="nnv:QNH39_11715"/>
<dbReference type="PANTHER" id="PTHR23526:SF2">
    <property type="entry name" value="MAJOR FACILITATOR SUPERFAMILY (MFS) PROFILE DOMAIN-CONTAINING PROTEIN"/>
    <property type="match status" value="1"/>
</dbReference>
<keyword evidence="1" id="KW-0472">Membrane</keyword>
<reference evidence="2" key="1">
    <citation type="submission" date="2023-05" db="EMBL/GenBank/DDBJ databases">
        <title>Comparative genomics of Bacillaceae isolates and their secondary metabolite potential.</title>
        <authorList>
            <person name="Song L."/>
            <person name="Nielsen L.J."/>
            <person name="Mohite O."/>
            <person name="Xu X."/>
            <person name="Weber T."/>
            <person name="Kovacs A.T."/>
        </authorList>
    </citation>
    <scope>NUCLEOTIDE SEQUENCE</scope>
    <source>
        <strain evidence="2">XLM17</strain>
    </source>
</reference>
<sequence>MRYAHATILWDSIFSVGSQLVQIFSFPLWKKWAEQKSNTLMLVWVAAGMATAPFLTVLSTNLIYLTFVQMTSGFFVSGTMLLLFNLLLEQSPKEKRTYCITTYNVLLSFVAFMAPQIGIWLLETIGMQK</sequence>
<name>A0AA95MR55_9BACI</name>
<dbReference type="PANTHER" id="PTHR23526">
    <property type="entry name" value="INTEGRAL MEMBRANE TRANSPORT PROTEIN-RELATED"/>
    <property type="match status" value="1"/>
</dbReference>
<dbReference type="EMBL" id="CP126114">
    <property type="protein sequence ID" value="WHY88456.1"/>
    <property type="molecule type" value="Genomic_DNA"/>
</dbReference>
<keyword evidence="3" id="KW-1185">Reference proteome</keyword>
<gene>
    <name evidence="2" type="ORF">QNH39_11715</name>
</gene>
<dbReference type="AlphaFoldDB" id="A0AA95MR55"/>
<dbReference type="InterPro" id="IPR052528">
    <property type="entry name" value="Sugar_transport-like"/>
</dbReference>
<evidence type="ECO:0008006" key="4">
    <source>
        <dbReference type="Google" id="ProtNLM"/>
    </source>
</evidence>
<accession>A0AA95MR55</accession>
<keyword evidence="1" id="KW-0812">Transmembrane</keyword>
<dbReference type="RefSeq" id="WP_218970274.1">
    <property type="nucleotide sequence ID" value="NZ_CP126114.1"/>
</dbReference>
<keyword evidence="1" id="KW-1133">Transmembrane helix</keyword>
<organism evidence="2 3">
    <name type="scientific">Neobacillus novalis</name>
    <dbReference type="NCBI Taxonomy" id="220687"/>
    <lineage>
        <taxon>Bacteria</taxon>
        <taxon>Bacillati</taxon>
        <taxon>Bacillota</taxon>
        <taxon>Bacilli</taxon>
        <taxon>Bacillales</taxon>
        <taxon>Bacillaceae</taxon>
        <taxon>Neobacillus</taxon>
    </lineage>
</organism>